<evidence type="ECO:0000256" key="2">
    <source>
        <dbReference type="ARBA" id="ARBA00022801"/>
    </source>
</evidence>
<proteinExistence type="inferred from homology"/>
<evidence type="ECO:0000313" key="5">
    <source>
        <dbReference type="EMBL" id="TXL57720.1"/>
    </source>
</evidence>
<organism evidence="5 6">
    <name type="scientific">Aeromicrobium terrae</name>
    <dbReference type="NCBI Taxonomy" id="2498846"/>
    <lineage>
        <taxon>Bacteria</taxon>
        <taxon>Bacillati</taxon>
        <taxon>Actinomycetota</taxon>
        <taxon>Actinomycetes</taxon>
        <taxon>Propionibacteriales</taxon>
        <taxon>Nocardioidaceae</taxon>
        <taxon>Aeromicrobium</taxon>
    </lineage>
</organism>
<feature type="domain" description="Alpha/beta hydrolase fold-3" evidence="4">
    <location>
        <begin position="165"/>
        <end position="368"/>
    </location>
</feature>
<evidence type="ECO:0000313" key="6">
    <source>
        <dbReference type="Proteomes" id="UP000321571"/>
    </source>
</evidence>
<protein>
    <submittedName>
        <fullName evidence="5">Alpha/beta hydrolase</fullName>
    </submittedName>
</protein>
<dbReference type="PANTHER" id="PTHR48081:SF30">
    <property type="entry name" value="ACETYL-HYDROLASE LIPR-RELATED"/>
    <property type="match status" value="1"/>
</dbReference>
<comment type="similarity">
    <text evidence="1">Belongs to the 'GDXG' lipolytic enzyme family.</text>
</comment>
<dbReference type="InterPro" id="IPR050300">
    <property type="entry name" value="GDXG_lipolytic_enzyme"/>
</dbReference>
<dbReference type="AlphaFoldDB" id="A0A5C8NGH3"/>
<evidence type="ECO:0000256" key="3">
    <source>
        <dbReference type="PROSITE-ProRule" id="PRU10038"/>
    </source>
</evidence>
<evidence type="ECO:0000259" key="4">
    <source>
        <dbReference type="Pfam" id="PF07859"/>
    </source>
</evidence>
<dbReference type="PROSITE" id="PS01174">
    <property type="entry name" value="LIPASE_GDXG_SER"/>
    <property type="match status" value="1"/>
</dbReference>
<name>A0A5C8NGH3_9ACTN</name>
<dbReference type="GO" id="GO:0004806">
    <property type="term" value="F:triacylglycerol lipase activity"/>
    <property type="evidence" value="ECO:0007669"/>
    <property type="project" value="TreeGrafter"/>
</dbReference>
<dbReference type="PANTHER" id="PTHR48081">
    <property type="entry name" value="AB HYDROLASE SUPERFAMILY PROTEIN C4A8.06C"/>
    <property type="match status" value="1"/>
</dbReference>
<dbReference type="Gene3D" id="3.40.50.1820">
    <property type="entry name" value="alpha/beta hydrolase"/>
    <property type="match status" value="1"/>
</dbReference>
<dbReference type="SUPFAM" id="SSF53474">
    <property type="entry name" value="alpha/beta-Hydrolases"/>
    <property type="match status" value="1"/>
</dbReference>
<keyword evidence="2 5" id="KW-0378">Hydrolase</keyword>
<dbReference type="InterPro" id="IPR029058">
    <property type="entry name" value="AB_hydrolase_fold"/>
</dbReference>
<dbReference type="OrthoDB" id="128186at2"/>
<dbReference type="InterPro" id="IPR013094">
    <property type="entry name" value="AB_hydrolase_3"/>
</dbReference>
<sequence>MLAGMWSLLPARLRQVVTRSRQSFAPRLLTAAHDLRQSLRVLTWRPRRPALPRRIRVVSHGRGRRAVGGRWSRARPMRVVYEQAVVHERPSFRSRIVARGARMFVKPLFLLLPLNDTTLKALRSIDRWSARGPRSKYVEPVQFELGGVRVESMTHRYGPSSDMTILYLHGGAFFSCGIETHRRVCERLALYSGAQVVSVDYVQLPEGTVADSVQDAITAYEALLDTVAHPDKVVVAGDSAGGYLTMKIAELATRRGLTPPAALLTFSPMLSLDFDREDKGIARVTRIRDAYLPMKRVGVARERWVPEGSAIEGYASPLFATGYISSPAFFVAAEDEMLRPEVEAMALQLSERDVDVETHLWRGQVHAFPVLADAMPESREALKLAADFARRAVGEPEQHHVKDPDQHVETVVGELVPDDVSEDDEVIDVELETGSDDRKRWFFQAS</sequence>
<comment type="caution">
    <text evidence="5">The sequence shown here is derived from an EMBL/GenBank/DDBJ whole genome shotgun (WGS) entry which is preliminary data.</text>
</comment>
<dbReference type="Proteomes" id="UP000321571">
    <property type="component" value="Unassembled WGS sequence"/>
</dbReference>
<gene>
    <name evidence="5" type="ORF">FHP06_13160</name>
</gene>
<reference evidence="5 6" key="1">
    <citation type="submission" date="2019-06" db="EMBL/GenBank/DDBJ databases">
        <title>Aeromicrobium sp. nov., isolated from a maize field.</title>
        <authorList>
            <person name="Lin S.-Y."/>
            <person name="Tsai C.-F."/>
            <person name="Young C.-C."/>
        </authorList>
    </citation>
    <scope>NUCLEOTIDE SEQUENCE [LARGE SCALE GENOMIC DNA]</scope>
    <source>
        <strain evidence="5 6">CC-CFT486</strain>
    </source>
</reference>
<dbReference type="Pfam" id="PF07859">
    <property type="entry name" value="Abhydrolase_3"/>
    <property type="match status" value="1"/>
</dbReference>
<dbReference type="InterPro" id="IPR033140">
    <property type="entry name" value="Lipase_GDXG_put_SER_AS"/>
</dbReference>
<dbReference type="EMBL" id="VDUX01000006">
    <property type="protein sequence ID" value="TXL57720.1"/>
    <property type="molecule type" value="Genomic_DNA"/>
</dbReference>
<keyword evidence="6" id="KW-1185">Reference proteome</keyword>
<accession>A0A5C8NGH3</accession>
<evidence type="ECO:0000256" key="1">
    <source>
        <dbReference type="ARBA" id="ARBA00010515"/>
    </source>
</evidence>
<feature type="active site" evidence="3">
    <location>
        <position position="239"/>
    </location>
</feature>